<feature type="region of interest" description="Disordered" evidence="1">
    <location>
        <begin position="1"/>
        <end position="83"/>
    </location>
</feature>
<comment type="caution">
    <text evidence="2">The sequence shown here is derived from an EMBL/GenBank/DDBJ whole genome shotgun (WGS) entry which is preliminary data.</text>
</comment>
<proteinExistence type="predicted"/>
<feature type="compositionally biased region" description="Basic and acidic residues" evidence="1">
    <location>
        <begin position="21"/>
        <end position="31"/>
    </location>
</feature>
<dbReference type="Proteomes" id="UP000765509">
    <property type="component" value="Unassembled WGS sequence"/>
</dbReference>
<evidence type="ECO:0000313" key="3">
    <source>
        <dbReference type="Proteomes" id="UP000765509"/>
    </source>
</evidence>
<gene>
    <name evidence="2" type="ORF">O181_011195</name>
</gene>
<reference evidence="2" key="1">
    <citation type="submission" date="2021-03" db="EMBL/GenBank/DDBJ databases">
        <title>Draft genome sequence of rust myrtle Austropuccinia psidii MF-1, a brazilian biotype.</title>
        <authorList>
            <person name="Quecine M.C."/>
            <person name="Pachon D.M.R."/>
            <person name="Bonatelli M.L."/>
            <person name="Correr F.H."/>
            <person name="Franceschini L.M."/>
            <person name="Leite T.F."/>
            <person name="Margarido G.R.A."/>
            <person name="Almeida C.A."/>
            <person name="Ferrarezi J.A."/>
            <person name="Labate C.A."/>
        </authorList>
    </citation>
    <scope>NUCLEOTIDE SEQUENCE</scope>
    <source>
        <strain evidence="2">MF-1</strain>
    </source>
</reference>
<protein>
    <submittedName>
        <fullName evidence="2">Uncharacterized protein</fullName>
    </submittedName>
</protein>
<dbReference type="AlphaFoldDB" id="A0A9Q3BVF8"/>
<name>A0A9Q3BVF8_9BASI</name>
<dbReference type="EMBL" id="AVOT02002776">
    <property type="protein sequence ID" value="MBW0471480.1"/>
    <property type="molecule type" value="Genomic_DNA"/>
</dbReference>
<evidence type="ECO:0000256" key="1">
    <source>
        <dbReference type="SAM" id="MobiDB-lite"/>
    </source>
</evidence>
<accession>A0A9Q3BVF8</accession>
<keyword evidence="3" id="KW-1185">Reference proteome</keyword>
<sequence length="153" mass="17734">MEHGKQEIQPRFTLGTAWSRLSEDMSQRDTPQRPNGNNQRMESHQEAQTLGGKGSQDKGELSHYPSHTRTTEPERAYSDPFSLTRSKTTRFSSRFTPLRHQQIIDQKSLFFAIPGTLQEKKMLKREKQDFFQPEAERVRPHSVEAVGFSERNS</sequence>
<organism evidence="2 3">
    <name type="scientific">Austropuccinia psidii MF-1</name>
    <dbReference type="NCBI Taxonomy" id="1389203"/>
    <lineage>
        <taxon>Eukaryota</taxon>
        <taxon>Fungi</taxon>
        <taxon>Dikarya</taxon>
        <taxon>Basidiomycota</taxon>
        <taxon>Pucciniomycotina</taxon>
        <taxon>Pucciniomycetes</taxon>
        <taxon>Pucciniales</taxon>
        <taxon>Sphaerophragmiaceae</taxon>
        <taxon>Austropuccinia</taxon>
    </lineage>
</organism>
<evidence type="ECO:0000313" key="2">
    <source>
        <dbReference type="EMBL" id="MBW0471480.1"/>
    </source>
</evidence>